<evidence type="ECO:0000256" key="1">
    <source>
        <dbReference type="SAM" id="SignalP"/>
    </source>
</evidence>
<reference evidence="2 3" key="1">
    <citation type="submission" date="2013-12" db="EMBL/GenBank/DDBJ databases">
        <authorList>
            <consortium name="DOE Joint Genome Institute"/>
            <person name="Muyzer G."/>
            <person name="Huntemann M."/>
            <person name="Han J."/>
            <person name="Chen A."/>
            <person name="Kyrpides N."/>
            <person name="Mavromatis K."/>
            <person name="Markowitz V."/>
            <person name="Palaniappan K."/>
            <person name="Ivanova N."/>
            <person name="Schaumberg A."/>
            <person name="Pati A."/>
            <person name="Liolios K."/>
            <person name="Nordberg H.P."/>
            <person name="Cantor M.N."/>
            <person name="Hua S.X."/>
            <person name="Woyke T."/>
        </authorList>
    </citation>
    <scope>NUCLEOTIDE SEQUENCE [LARGE SCALE GENOMIC DNA]</scope>
    <source>
        <strain evidence="2 3">ARh 1</strain>
    </source>
</reference>
<dbReference type="KEGG" id="tti:THITH_08595"/>
<sequence>MPIQITCSRTSRLFVAAAGLFVTTALMSTPVAAQDISDMDSQDIRSMTPLGSLQATVGTETLEWTILHGEVDGENLASASWQPITMPESPMARMMANMDEEQRRQMEETMGAAGVGVDRQYVRIRITGFDPESGKVQRAGMLSIELGMLATRDMDAVHAQPHQADVSYYRKTDDGVTLLVANTRSAGATTTVDFDRLEVNDGKGSAEGRFSADLCPMRQVVRNTIEPESCITLEGEFTTRLAEQEPVSMTGQ</sequence>
<organism evidence="2 3">
    <name type="scientific">Thioalkalivibrio paradoxus ARh 1</name>
    <dbReference type="NCBI Taxonomy" id="713585"/>
    <lineage>
        <taxon>Bacteria</taxon>
        <taxon>Pseudomonadati</taxon>
        <taxon>Pseudomonadota</taxon>
        <taxon>Gammaproteobacteria</taxon>
        <taxon>Chromatiales</taxon>
        <taxon>Ectothiorhodospiraceae</taxon>
        <taxon>Thioalkalivibrio</taxon>
    </lineage>
</organism>
<name>W0DT75_9GAMM</name>
<gene>
    <name evidence="2" type="ORF">THITH_08595</name>
</gene>
<feature type="chain" id="PRO_5004787894" description="DUF3108 domain-containing protein" evidence="1">
    <location>
        <begin position="34"/>
        <end position="252"/>
    </location>
</feature>
<dbReference type="OrthoDB" id="9818960at2"/>
<keyword evidence="3" id="KW-1185">Reference proteome</keyword>
<dbReference type="Proteomes" id="UP000005289">
    <property type="component" value="Chromosome"/>
</dbReference>
<dbReference type="HOGENOM" id="CLU_1102384_0_0_6"/>
<accession>W0DT75</accession>
<evidence type="ECO:0008006" key="4">
    <source>
        <dbReference type="Google" id="ProtNLM"/>
    </source>
</evidence>
<dbReference type="AlphaFoldDB" id="W0DT75"/>
<protein>
    <recommendedName>
        <fullName evidence="4">DUF3108 domain-containing protein</fullName>
    </recommendedName>
</protein>
<dbReference type="RefSeq" id="WP_006747534.1">
    <property type="nucleotide sequence ID" value="NZ_CP007029.1"/>
</dbReference>
<proteinExistence type="predicted"/>
<feature type="signal peptide" evidence="1">
    <location>
        <begin position="1"/>
        <end position="33"/>
    </location>
</feature>
<keyword evidence="1" id="KW-0732">Signal</keyword>
<evidence type="ECO:0000313" key="2">
    <source>
        <dbReference type="EMBL" id="AHF00081.1"/>
    </source>
</evidence>
<evidence type="ECO:0000313" key="3">
    <source>
        <dbReference type="Proteomes" id="UP000005289"/>
    </source>
</evidence>
<dbReference type="EMBL" id="CP007029">
    <property type="protein sequence ID" value="AHF00081.1"/>
    <property type="molecule type" value="Genomic_DNA"/>
</dbReference>